<accession>A0AB73IQQ6</accession>
<dbReference type="EMBL" id="JAURTK010000020">
    <property type="protein sequence ID" value="MDP9651449.1"/>
    <property type="molecule type" value="Genomic_DNA"/>
</dbReference>
<dbReference type="AlphaFoldDB" id="A0AB73IQQ6"/>
<comment type="caution">
    <text evidence="1">The sequence shown here is derived from an EMBL/GenBank/DDBJ whole genome shotgun (WGS) entry which is preliminary data.</text>
</comment>
<name>A0AB73IQQ6_9BURK</name>
<dbReference type="Proteomes" id="UP001229486">
    <property type="component" value="Unassembled WGS sequence"/>
</dbReference>
<organism evidence="1 2">
    <name type="scientific">Paraburkholderia caledonica</name>
    <dbReference type="NCBI Taxonomy" id="134536"/>
    <lineage>
        <taxon>Bacteria</taxon>
        <taxon>Pseudomonadati</taxon>
        <taxon>Pseudomonadota</taxon>
        <taxon>Betaproteobacteria</taxon>
        <taxon>Burkholderiales</taxon>
        <taxon>Burkholderiaceae</taxon>
        <taxon>Paraburkholderia</taxon>
    </lineage>
</organism>
<proteinExistence type="predicted"/>
<gene>
    <name evidence="1" type="ORF">J2793_006924</name>
</gene>
<evidence type="ECO:0000313" key="2">
    <source>
        <dbReference type="Proteomes" id="UP001229486"/>
    </source>
</evidence>
<protein>
    <submittedName>
        <fullName evidence="1">Uncharacterized protein</fullName>
    </submittedName>
</protein>
<reference evidence="1" key="1">
    <citation type="submission" date="2023-07" db="EMBL/GenBank/DDBJ databases">
        <title>Sorghum-associated microbial communities from plants grown in Nebraska, USA.</title>
        <authorList>
            <person name="Schachtman D."/>
        </authorList>
    </citation>
    <scope>NUCLEOTIDE SEQUENCE</scope>
    <source>
        <strain evidence="1">DS1061</strain>
    </source>
</reference>
<evidence type="ECO:0000313" key="1">
    <source>
        <dbReference type="EMBL" id="MDP9651449.1"/>
    </source>
</evidence>
<sequence length="90" mass="9689">MSHIQINAMPGMVATTAVQYTPASGASWSHNGLPHLYKADVRLAPSVSLTKTGRPASLTAEVLTSRAAGRLIRWMSLHLNLHNLQAAYIP</sequence>